<evidence type="ECO:0000313" key="3">
    <source>
        <dbReference type="Proteomes" id="UP001465976"/>
    </source>
</evidence>
<accession>A0ABR3EQB4</accession>
<keyword evidence="3" id="KW-1185">Reference proteome</keyword>
<dbReference type="EMBL" id="JBAHYK010002473">
    <property type="protein sequence ID" value="KAL0564997.1"/>
    <property type="molecule type" value="Genomic_DNA"/>
</dbReference>
<gene>
    <name evidence="2" type="ORF">V5O48_017038</name>
</gene>
<sequence length="304" mass="32402">MSSPLANITSVPSRAAHPPVPRPKVHFLAETDFSIDTNPHQLLAIEEASTTVPSRPRRFHPYPRPRTVGVQRLATSSSMPTNTTVPLVPRAVGQGSAQASFNDPAEAPLNAPTIGDTSLNAADPAEAIPTATPSEATSKTTALIDQSSTLPVHLSHPSDLEQSAATSLPAVPGAFSESESDLSELEEDQLAPVPFPSAVVPPTLGSVRQVFKAKPANLPKGVFQCIRAIGLGAEGNAINGKVKELAKQYLDTSRSYTAQKASDISRVKEEAAKVYSSLNTYEEQWPVDELLKFALKNAKSRRSR</sequence>
<evidence type="ECO:0000256" key="1">
    <source>
        <dbReference type="SAM" id="MobiDB-lite"/>
    </source>
</evidence>
<dbReference type="Proteomes" id="UP001465976">
    <property type="component" value="Unassembled WGS sequence"/>
</dbReference>
<evidence type="ECO:0000313" key="2">
    <source>
        <dbReference type="EMBL" id="KAL0564997.1"/>
    </source>
</evidence>
<comment type="caution">
    <text evidence="2">The sequence shown here is derived from an EMBL/GenBank/DDBJ whole genome shotgun (WGS) entry which is preliminary data.</text>
</comment>
<feature type="region of interest" description="Disordered" evidence="1">
    <location>
        <begin position="1"/>
        <end position="23"/>
    </location>
</feature>
<feature type="compositionally biased region" description="Polar residues" evidence="1">
    <location>
        <begin position="1"/>
        <end position="12"/>
    </location>
</feature>
<name>A0ABR3EQB4_9AGAR</name>
<proteinExistence type="predicted"/>
<protein>
    <submittedName>
        <fullName evidence="2">Uncharacterized protein</fullName>
    </submittedName>
</protein>
<reference evidence="2 3" key="1">
    <citation type="submission" date="2024-02" db="EMBL/GenBank/DDBJ databases">
        <title>A draft genome for the cacao thread blight pathogen Marasmius crinis-equi.</title>
        <authorList>
            <person name="Cohen S.P."/>
            <person name="Baruah I.K."/>
            <person name="Amoako-Attah I."/>
            <person name="Bukari Y."/>
            <person name="Meinhardt L.W."/>
            <person name="Bailey B.A."/>
        </authorList>
    </citation>
    <scope>NUCLEOTIDE SEQUENCE [LARGE SCALE GENOMIC DNA]</scope>
    <source>
        <strain evidence="2 3">GH-76</strain>
    </source>
</reference>
<organism evidence="2 3">
    <name type="scientific">Marasmius crinis-equi</name>
    <dbReference type="NCBI Taxonomy" id="585013"/>
    <lineage>
        <taxon>Eukaryota</taxon>
        <taxon>Fungi</taxon>
        <taxon>Dikarya</taxon>
        <taxon>Basidiomycota</taxon>
        <taxon>Agaricomycotina</taxon>
        <taxon>Agaricomycetes</taxon>
        <taxon>Agaricomycetidae</taxon>
        <taxon>Agaricales</taxon>
        <taxon>Marasmiineae</taxon>
        <taxon>Marasmiaceae</taxon>
        <taxon>Marasmius</taxon>
    </lineage>
</organism>